<feature type="transmembrane region" description="Helical" evidence="2">
    <location>
        <begin position="168"/>
        <end position="189"/>
    </location>
</feature>
<evidence type="ECO:0000256" key="1">
    <source>
        <dbReference type="SAM" id="MobiDB-lite"/>
    </source>
</evidence>
<dbReference type="AlphaFoldDB" id="A0A2U1M8P2"/>
<dbReference type="EMBL" id="PKPP01006111">
    <property type="protein sequence ID" value="PWA57628.1"/>
    <property type="molecule type" value="Genomic_DNA"/>
</dbReference>
<reference evidence="3 4" key="1">
    <citation type="journal article" date="2018" name="Mol. Plant">
        <title>The genome of Artemisia annua provides insight into the evolution of Asteraceae family and artemisinin biosynthesis.</title>
        <authorList>
            <person name="Shen Q."/>
            <person name="Zhang L."/>
            <person name="Liao Z."/>
            <person name="Wang S."/>
            <person name="Yan T."/>
            <person name="Shi P."/>
            <person name="Liu M."/>
            <person name="Fu X."/>
            <person name="Pan Q."/>
            <person name="Wang Y."/>
            <person name="Lv Z."/>
            <person name="Lu X."/>
            <person name="Zhang F."/>
            <person name="Jiang W."/>
            <person name="Ma Y."/>
            <person name="Chen M."/>
            <person name="Hao X."/>
            <person name="Li L."/>
            <person name="Tang Y."/>
            <person name="Lv G."/>
            <person name="Zhou Y."/>
            <person name="Sun X."/>
            <person name="Brodelius P.E."/>
            <person name="Rose J.K.C."/>
            <person name="Tang K."/>
        </authorList>
    </citation>
    <scope>NUCLEOTIDE SEQUENCE [LARGE SCALE GENOMIC DNA]</scope>
    <source>
        <strain evidence="4">cv. Huhao1</strain>
        <tissue evidence="3">Leaf</tissue>
    </source>
</reference>
<proteinExistence type="predicted"/>
<accession>A0A2U1M8P2</accession>
<protein>
    <submittedName>
        <fullName evidence="3">Uncharacterized protein</fullName>
    </submittedName>
</protein>
<dbReference type="Proteomes" id="UP000245207">
    <property type="component" value="Unassembled WGS sequence"/>
</dbReference>
<evidence type="ECO:0000313" key="4">
    <source>
        <dbReference type="Proteomes" id="UP000245207"/>
    </source>
</evidence>
<feature type="compositionally biased region" description="Acidic residues" evidence="1">
    <location>
        <begin position="396"/>
        <end position="418"/>
    </location>
</feature>
<dbReference type="SUPFAM" id="SSF53098">
    <property type="entry name" value="Ribonuclease H-like"/>
    <property type="match status" value="1"/>
</dbReference>
<dbReference type="InterPro" id="IPR012337">
    <property type="entry name" value="RNaseH-like_sf"/>
</dbReference>
<dbReference type="PANTHER" id="PTHR32166">
    <property type="entry name" value="OSJNBA0013A04.12 PROTEIN"/>
    <property type="match status" value="1"/>
</dbReference>
<dbReference type="OrthoDB" id="2012664at2759"/>
<gene>
    <name evidence="3" type="ORF">CTI12_AA406760</name>
</gene>
<keyword evidence="2" id="KW-0472">Membrane</keyword>
<name>A0A2U1M8P2_ARTAN</name>
<dbReference type="PANTHER" id="PTHR32166:SF74">
    <property type="entry name" value="OS05G0256350 PROTEIN"/>
    <property type="match status" value="1"/>
</dbReference>
<keyword evidence="2" id="KW-1133">Transmembrane helix</keyword>
<keyword evidence="4" id="KW-1185">Reference proteome</keyword>
<sequence>MDALRAEVNISNDENHETIDLDEMEDSFGNLKPSKSFGPIDRFAKVVDKGKSKQANLSNVIRKEQMNAYKEYICRWAYESIGGLTRYKKTLDQAKTLTVFIYAHHKTLALMRQFTKKRDIVRPGVTRFASGFLTLQSLAEKKSQLRNMFCSEEWEKCKFAKTVKGKTVYALVLSAAFWAGVTTCLKVFAPLVKVLRMVDADWKPSMGFIYGELRKATQEIKGALNDNENAYKPVLDIINGKSSNRLDTFLHKAAYILNPYYYYYDPLAKLDVEANDSIVEILGVLFPGDYELQNHINMVELPMYKNKLQKFDRPIAIKACAVNNELFDPANANLMESNKKRKARNHELLLGEDASEAQEWIVDGDDAHWEAVSDALGVEDELRPRTSARRKARELFEDDFVSGSEEEIDEEVEYESDDAQIKEQYGQDDN</sequence>
<keyword evidence="2" id="KW-0812">Transmembrane</keyword>
<feature type="region of interest" description="Disordered" evidence="1">
    <location>
        <begin position="394"/>
        <end position="430"/>
    </location>
</feature>
<organism evidence="3 4">
    <name type="scientific">Artemisia annua</name>
    <name type="common">Sweet wormwood</name>
    <dbReference type="NCBI Taxonomy" id="35608"/>
    <lineage>
        <taxon>Eukaryota</taxon>
        <taxon>Viridiplantae</taxon>
        <taxon>Streptophyta</taxon>
        <taxon>Embryophyta</taxon>
        <taxon>Tracheophyta</taxon>
        <taxon>Spermatophyta</taxon>
        <taxon>Magnoliopsida</taxon>
        <taxon>eudicotyledons</taxon>
        <taxon>Gunneridae</taxon>
        <taxon>Pentapetalae</taxon>
        <taxon>asterids</taxon>
        <taxon>campanulids</taxon>
        <taxon>Asterales</taxon>
        <taxon>Asteraceae</taxon>
        <taxon>Asteroideae</taxon>
        <taxon>Anthemideae</taxon>
        <taxon>Artemisiinae</taxon>
        <taxon>Artemisia</taxon>
    </lineage>
</organism>
<comment type="caution">
    <text evidence="3">The sequence shown here is derived from an EMBL/GenBank/DDBJ whole genome shotgun (WGS) entry which is preliminary data.</text>
</comment>
<evidence type="ECO:0000256" key="2">
    <source>
        <dbReference type="SAM" id="Phobius"/>
    </source>
</evidence>
<dbReference type="STRING" id="35608.A0A2U1M8P2"/>
<evidence type="ECO:0000313" key="3">
    <source>
        <dbReference type="EMBL" id="PWA57628.1"/>
    </source>
</evidence>